<dbReference type="InterPro" id="IPR000515">
    <property type="entry name" value="MetI-like"/>
</dbReference>
<keyword evidence="11" id="KW-1185">Reference proteome</keyword>
<dbReference type="Pfam" id="PF00528">
    <property type="entry name" value="BPD_transp_1"/>
    <property type="match status" value="1"/>
</dbReference>
<evidence type="ECO:0000256" key="8">
    <source>
        <dbReference type="SAM" id="MobiDB-lite"/>
    </source>
</evidence>
<dbReference type="Proteomes" id="UP001501842">
    <property type="component" value="Unassembled WGS sequence"/>
</dbReference>
<keyword evidence="6 7" id="KW-0472">Membrane</keyword>
<feature type="transmembrane region" description="Helical" evidence="7">
    <location>
        <begin position="262"/>
        <end position="280"/>
    </location>
</feature>
<feature type="domain" description="ABC transmembrane type-1" evidence="9">
    <location>
        <begin position="103"/>
        <end position="328"/>
    </location>
</feature>
<dbReference type="Gene3D" id="1.10.3720.10">
    <property type="entry name" value="MetI-like"/>
    <property type="match status" value="1"/>
</dbReference>
<evidence type="ECO:0000256" key="6">
    <source>
        <dbReference type="ARBA" id="ARBA00023136"/>
    </source>
</evidence>
<comment type="similarity">
    <text evidence="7">Belongs to the binding-protein-dependent transport system permease family.</text>
</comment>
<organism evidence="10 11">
    <name type="scientific">Actinocorallia aurantiaca</name>
    <dbReference type="NCBI Taxonomy" id="46204"/>
    <lineage>
        <taxon>Bacteria</taxon>
        <taxon>Bacillati</taxon>
        <taxon>Actinomycetota</taxon>
        <taxon>Actinomycetes</taxon>
        <taxon>Streptosporangiales</taxon>
        <taxon>Thermomonosporaceae</taxon>
        <taxon>Actinocorallia</taxon>
    </lineage>
</organism>
<keyword evidence="3" id="KW-1003">Cell membrane</keyword>
<evidence type="ECO:0000256" key="5">
    <source>
        <dbReference type="ARBA" id="ARBA00022989"/>
    </source>
</evidence>
<sequence>MRQGSDIEINEVPDPKAGPGPDPAPEPVRKSRLPRSRGKRGQYPFIVGFLAAPVLLYAVFVIGPYLQAFQIALTDWRGLKTPDYVGFDNFKALFENDAFVSALWHHLWILIALPLATLAIALFFSFLLNAGGKGKGGGTGGVRGSSFYKVVFFLPQVLAVAIVGVLFQSVYRPTSSGMINGLLDKVGIAPVQWLNDPDLALWSIIAVVVWQSVGFYVVLFSAGMASIPKELFEAAALDGAGKFTLFFRVTIPLLWDSLQVGWVYLGIIAFDMFAIVQVLSVDRGGPDNSTTVVALEIYRNAFTYSKFGYASAMGVVLFFMTITFAALTLRVTRRERIEF</sequence>
<keyword evidence="2 7" id="KW-0813">Transport</keyword>
<dbReference type="RefSeq" id="WP_344452662.1">
    <property type="nucleotide sequence ID" value="NZ_BAAATZ010000019.1"/>
</dbReference>
<evidence type="ECO:0000256" key="3">
    <source>
        <dbReference type="ARBA" id="ARBA00022475"/>
    </source>
</evidence>
<keyword evidence="4 7" id="KW-0812">Transmembrane</keyword>
<feature type="region of interest" description="Disordered" evidence="8">
    <location>
        <begin position="1"/>
        <end position="37"/>
    </location>
</feature>
<feature type="compositionally biased region" description="Pro residues" evidence="8">
    <location>
        <begin position="16"/>
        <end position="26"/>
    </location>
</feature>
<comment type="subcellular location">
    <subcellularLocation>
        <location evidence="1 7">Cell membrane</location>
        <topology evidence="1 7">Multi-pass membrane protein</topology>
    </subcellularLocation>
</comment>
<dbReference type="InterPro" id="IPR035906">
    <property type="entry name" value="MetI-like_sf"/>
</dbReference>
<dbReference type="EMBL" id="BAAATZ010000019">
    <property type="protein sequence ID" value="GAA2731041.1"/>
    <property type="molecule type" value="Genomic_DNA"/>
</dbReference>
<gene>
    <name evidence="10" type="ORF">GCM10010439_45530</name>
</gene>
<keyword evidence="5 7" id="KW-1133">Transmembrane helix</keyword>
<feature type="transmembrane region" description="Helical" evidence="7">
    <location>
        <begin position="107"/>
        <end position="129"/>
    </location>
</feature>
<feature type="transmembrane region" description="Helical" evidence="7">
    <location>
        <begin position="45"/>
        <end position="66"/>
    </location>
</feature>
<dbReference type="PANTHER" id="PTHR30193:SF41">
    <property type="entry name" value="DIACETYLCHITOBIOSE UPTAKE SYSTEM PERMEASE PROTEIN NGCF"/>
    <property type="match status" value="1"/>
</dbReference>
<accession>A0ABP6GUZ8</accession>
<evidence type="ECO:0000259" key="9">
    <source>
        <dbReference type="PROSITE" id="PS50928"/>
    </source>
</evidence>
<evidence type="ECO:0000313" key="11">
    <source>
        <dbReference type="Proteomes" id="UP001501842"/>
    </source>
</evidence>
<protein>
    <submittedName>
        <fullName evidence="10">Sugar ABC transporter permease</fullName>
    </submittedName>
</protein>
<dbReference type="SUPFAM" id="SSF161098">
    <property type="entry name" value="MetI-like"/>
    <property type="match status" value="1"/>
</dbReference>
<dbReference type="PROSITE" id="PS50928">
    <property type="entry name" value="ABC_TM1"/>
    <property type="match status" value="1"/>
</dbReference>
<feature type="transmembrane region" description="Helical" evidence="7">
    <location>
        <begin position="199"/>
        <end position="219"/>
    </location>
</feature>
<evidence type="ECO:0000256" key="4">
    <source>
        <dbReference type="ARBA" id="ARBA00022692"/>
    </source>
</evidence>
<dbReference type="PANTHER" id="PTHR30193">
    <property type="entry name" value="ABC TRANSPORTER PERMEASE PROTEIN"/>
    <property type="match status" value="1"/>
</dbReference>
<proteinExistence type="inferred from homology"/>
<evidence type="ECO:0000256" key="7">
    <source>
        <dbReference type="RuleBase" id="RU363032"/>
    </source>
</evidence>
<dbReference type="InterPro" id="IPR051393">
    <property type="entry name" value="ABC_transporter_permease"/>
</dbReference>
<feature type="transmembrane region" description="Helical" evidence="7">
    <location>
        <begin position="150"/>
        <end position="171"/>
    </location>
</feature>
<name>A0ABP6GUZ8_9ACTN</name>
<evidence type="ECO:0000313" key="10">
    <source>
        <dbReference type="EMBL" id="GAA2731041.1"/>
    </source>
</evidence>
<feature type="transmembrane region" description="Helical" evidence="7">
    <location>
        <begin position="307"/>
        <end position="329"/>
    </location>
</feature>
<comment type="caution">
    <text evidence="10">The sequence shown here is derived from an EMBL/GenBank/DDBJ whole genome shotgun (WGS) entry which is preliminary data.</text>
</comment>
<dbReference type="CDD" id="cd06261">
    <property type="entry name" value="TM_PBP2"/>
    <property type="match status" value="1"/>
</dbReference>
<evidence type="ECO:0000256" key="1">
    <source>
        <dbReference type="ARBA" id="ARBA00004651"/>
    </source>
</evidence>
<evidence type="ECO:0000256" key="2">
    <source>
        <dbReference type="ARBA" id="ARBA00022448"/>
    </source>
</evidence>
<reference evidence="11" key="1">
    <citation type="journal article" date="2019" name="Int. J. Syst. Evol. Microbiol.">
        <title>The Global Catalogue of Microorganisms (GCM) 10K type strain sequencing project: providing services to taxonomists for standard genome sequencing and annotation.</title>
        <authorList>
            <consortium name="The Broad Institute Genomics Platform"/>
            <consortium name="The Broad Institute Genome Sequencing Center for Infectious Disease"/>
            <person name="Wu L."/>
            <person name="Ma J."/>
        </authorList>
    </citation>
    <scope>NUCLEOTIDE SEQUENCE [LARGE SCALE GENOMIC DNA]</scope>
    <source>
        <strain evidence="11">JCM 8201</strain>
    </source>
</reference>